<comment type="caution">
    <text evidence="3">The sequence shown here is derived from an EMBL/GenBank/DDBJ whole genome shotgun (WGS) entry which is preliminary data.</text>
</comment>
<dbReference type="RefSeq" id="WP_344564766.1">
    <property type="nucleotide sequence ID" value="NZ_BAAARJ010000006.1"/>
</dbReference>
<feature type="region of interest" description="Disordered" evidence="1">
    <location>
        <begin position="1"/>
        <end position="42"/>
    </location>
</feature>
<feature type="transmembrane region" description="Helical" evidence="2">
    <location>
        <begin position="285"/>
        <end position="304"/>
    </location>
</feature>
<dbReference type="Proteomes" id="UP001501447">
    <property type="component" value="Unassembled WGS sequence"/>
</dbReference>
<feature type="transmembrane region" description="Helical" evidence="2">
    <location>
        <begin position="448"/>
        <end position="476"/>
    </location>
</feature>
<feature type="transmembrane region" description="Helical" evidence="2">
    <location>
        <begin position="227"/>
        <end position="246"/>
    </location>
</feature>
<feature type="transmembrane region" description="Helical" evidence="2">
    <location>
        <begin position="558"/>
        <end position="577"/>
    </location>
</feature>
<name>A0ABP6C975_9ACTN</name>
<keyword evidence="4" id="KW-1185">Reference proteome</keyword>
<protein>
    <recommendedName>
        <fullName evidence="5">ABC transporter permease</fullName>
    </recommendedName>
</protein>
<feature type="transmembrane region" description="Helical" evidence="2">
    <location>
        <begin position="386"/>
        <end position="404"/>
    </location>
</feature>
<feature type="transmembrane region" description="Helical" evidence="2">
    <location>
        <begin position="482"/>
        <end position="502"/>
    </location>
</feature>
<keyword evidence="2" id="KW-0812">Transmembrane</keyword>
<feature type="transmembrane region" description="Helical" evidence="2">
    <location>
        <begin position="108"/>
        <end position="125"/>
    </location>
</feature>
<feature type="transmembrane region" description="Helical" evidence="2">
    <location>
        <begin position="66"/>
        <end position="88"/>
    </location>
</feature>
<feature type="transmembrane region" description="Helical" evidence="2">
    <location>
        <begin position="192"/>
        <end position="215"/>
    </location>
</feature>
<organism evidence="3 4">
    <name type="scientific">Streptomyces axinellae</name>
    <dbReference type="NCBI Taxonomy" id="552788"/>
    <lineage>
        <taxon>Bacteria</taxon>
        <taxon>Bacillati</taxon>
        <taxon>Actinomycetota</taxon>
        <taxon>Actinomycetes</taxon>
        <taxon>Kitasatosporales</taxon>
        <taxon>Streptomycetaceae</taxon>
        <taxon>Streptomyces</taxon>
    </lineage>
</organism>
<evidence type="ECO:0008006" key="5">
    <source>
        <dbReference type="Google" id="ProtNLM"/>
    </source>
</evidence>
<evidence type="ECO:0000256" key="1">
    <source>
        <dbReference type="SAM" id="MobiDB-lite"/>
    </source>
</evidence>
<gene>
    <name evidence="3" type="ORF">GCM10009863_22540</name>
</gene>
<reference evidence="4" key="1">
    <citation type="journal article" date="2019" name="Int. J. Syst. Evol. Microbiol.">
        <title>The Global Catalogue of Microorganisms (GCM) 10K type strain sequencing project: providing services to taxonomists for standard genome sequencing and annotation.</title>
        <authorList>
            <consortium name="The Broad Institute Genomics Platform"/>
            <consortium name="The Broad Institute Genome Sequencing Center for Infectious Disease"/>
            <person name="Wu L."/>
            <person name="Ma J."/>
        </authorList>
    </citation>
    <scope>NUCLEOTIDE SEQUENCE [LARGE SCALE GENOMIC DNA]</scope>
    <source>
        <strain evidence="4">JCM 16373</strain>
    </source>
</reference>
<feature type="compositionally biased region" description="Acidic residues" evidence="1">
    <location>
        <begin position="23"/>
        <end position="34"/>
    </location>
</feature>
<keyword evidence="2" id="KW-0472">Membrane</keyword>
<feature type="transmembrane region" description="Helical" evidence="2">
    <location>
        <begin position="410"/>
        <end position="428"/>
    </location>
</feature>
<evidence type="ECO:0000313" key="3">
    <source>
        <dbReference type="EMBL" id="GAA2608638.1"/>
    </source>
</evidence>
<sequence length="589" mass="61294">MTAPDETSRRALLTDARARTDSEYDSEYDGEDDGAGWTPDLDRTPETLRRLRELRRDHRGRRNRELGVLAYTLFLLVLGYGSTLGYRFARQLEYAAAQGDTAEALRRALPTALVLAAFAFALAAARDALWRGPVIVPRPALAWLLDQPVDRARVLRPAFRLTAALALTAGVLGAEGGAALLWLAGLAPLGEALALCLPAGVCLPLLAVSLGLHVERRPQQAHLVRRLTPYAVLLLAALAAAAAWAATGGRSGVPEACLLWSGPWGWAVVPVVHAVRVPASGTAGAWPVAVVLLASCTLAALWHAHRGAASVPSRLLRARAATAATVASVLWSAELRAARLAVSEALGGQGSRSGRLRLPMPRNRRLVVVWRDAAALLRSPGRLGGAALWTAAGAGLAGLAASLHSPVSRTVLLAAALLFGYLGVGKLAEPARLEADDLRRSSWSSFRFATLMLHHALVPALAGGLLALLAAVPFALNGGTRALALMPLCALTFAAAAVLAAVRGPVRTELLFLGVPTPFGDPSVVVFVLWYAGPALVSVTGLTLALGGTLGPGSAAGVSGYALALLLALPAGMLPVARRLSGKLHAAGR</sequence>
<keyword evidence="2" id="KW-1133">Transmembrane helix</keyword>
<accession>A0ABP6C975</accession>
<dbReference type="EMBL" id="BAAARJ010000006">
    <property type="protein sequence ID" value="GAA2608638.1"/>
    <property type="molecule type" value="Genomic_DNA"/>
</dbReference>
<evidence type="ECO:0000313" key="4">
    <source>
        <dbReference type="Proteomes" id="UP001501447"/>
    </source>
</evidence>
<evidence type="ECO:0000256" key="2">
    <source>
        <dbReference type="SAM" id="Phobius"/>
    </source>
</evidence>
<feature type="transmembrane region" description="Helical" evidence="2">
    <location>
        <begin position="523"/>
        <end position="546"/>
    </location>
</feature>
<feature type="transmembrane region" description="Helical" evidence="2">
    <location>
        <begin position="161"/>
        <end position="186"/>
    </location>
</feature>
<proteinExistence type="predicted"/>